<protein>
    <submittedName>
        <fullName evidence="5">Class I SAM-dependent methyltransferase</fullName>
    </submittedName>
</protein>
<dbReference type="EMBL" id="RXNT01000013">
    <property type="protein sequence ID" value="RTR29164.1"/>
    <property type="molecule type" value="Genomic_DNA"/>
</dbReference>
<keyword evidence="2 5" id="KW-0489">Methyltransferase</keyword>
<proteinExistence type="inferred from homology"/>
<dbReference type="PANTHER" id="PTHR44942:SF4">
    <property type="entry name" value="METHYLTRANSFERASE TYPE 11 DOMAIN-CONTAINING PROTEIN"/>
    <property type="match status" value="1"/>
</dbReference>
<dbReference type="PANTHER" id="PTHR44942">
    <property type="entry name" value="METHYLTRANSF_11 DOMAIN-CONTAINING PROTEIN"/>
    <property type="match status" value="1"/>
</dbReference>
<dbReference type="SUPFAM" id="SSF53335">
    <property type="entry name" value="S-adenosyl-L-methionine-dependent methyltransferases"/>
    <property type="match status" value="1"/>
</dbReference>
<comment type="caution">
    <text evidence="5">The sequence shown here is derived from an EMBL/GenBank/DDBJ whole genome shotgun (WGS) entry which is preliminary data.</text>
</comment>
<evidence type="ECO:0000256" key="3">
    <source>
        <dbReference type="ARBA" id="ARBA00022679"/>
    </source>
</evidence>
<evidence type="ECO:0000313" key="5">
    <source>
        <dbReference type="EMBL" id="RTR29164.1"/>
    </source>
</evidence>
<keyword evidence="6" id="KW-1185">Reference proteome</keyword>
<dbReference type="GO" id="GO:0032259">
    <property type="term" value="P:methylation"/>
    <property type="evidence" value="ECO:0007669"/>
    <property type="project" value="UniProtKB-KW"/>
</dbReference>
<dbReference type="InterPro" id="IPR029063">
    <property type="entry name" value="SAM-dependent_MTases_sf"/>
</dbReference>
<evidence type="ECO:0000313" key="6">
    <source>
        <dbReference type="Proteomes" id="UP000271374"/>
    </source>
</evidence>
<reference evidence="5 6" key="1">
    <citation type="submission" date="2018-12" db="EMBL/GenBank/DDBJ databases">
        <title>Bacillus yapensis draft genome sequence.</title>
        <authorList>
            <person name="Yu L."/>
            <person name="Xu X."/>
            <person name="Tang X."/>
        </authorList>
    </citation>
    <scope>NUCLEOTIDE SEQUENCE [LARGE SCALE GENOMIC DNA]</scope>
    <source>
        <strain evidence="5 6">XXST-01</strain>
    </source>
</reference>
<name>A0A3S0IC12_9BACI</name>
<organism evidence="5 6">
    <name type="scientific">Bacillus yapensis</name>
    <dbReference type="NCBI Taxonomy" id="2492960"/>
    <lineage>
        <taxon>Bacteria</taxon>
        <taxon>Bacillati</taxon>
        <taxon>Bacillota</taxon>
        <taxon>Bacilli</taxon>
        <taxon>Bacillales</taxon>
        <taxon>Bacillaceae</taxon>
        <taxon>Bacillus</taxon>
    </lineage>
</organism>
<dbReference type="RefSeq" id="WP_126409712.1">
    <property type="nucleotide sequence ID" value="NZ_RXNT01000013.1"/>
</dbReference>
<dbReference type="Gene3D" id="3.40.50.150">
    <property type="entry name" value="Vaccinia Virus protein VP39"/>
    <property type="match status" value="1"/>
</dbReference>
<keyword evidence="3 5" id="KW-0808">Transferase</keyword>
<gene>
    <name evidence="5" type="ORF">EKG37_15645</name>
</gene>
<dbReference type="CDD" id="cd02440">
    <property type="entry name" value="AdoMet_MTases"/>
    <property type="match status" value="1"/>
</dbReference>
<evidence type="ECO:0000259" key="4">
    <source>
        <dbReference type="Pfam" id="PF08241"/>
    </source>
</evidence>
<dbReference type="OrthoDB" id="9797252at2"/>
<evidence type="ECO:0000256" key="2">
    <source>
        <dbReference type="ARBA" id="ARBA00022603"/>
    </source>
</evidence>
<dbReference type="InterPro" id="IPR013216">
    <property type="entry name" value="Methyltransf_11"/>
</dbReference>
<dbReference type="GO" id="GO:0008757">
    <property type="term" value="F:S-adenosylmethionine-dependent methyltransferase activity"/>
    <property type="evidence" value="ECO:0007669"/>
    <property type="project" value="InterPro"/>
</dbReference>
<dbReference type="AlphaFoldDB" id="A0A3S0IC12"/>
<comment type="similarity">
    <text evidence="1">Belongs to the methyltransferase superfamily.</text>
</comment>
<dbReference type="Pfam" id="PF08241">
    <property type="entry name" value="Methyltransf_11"/>
    <property type="match status" value="1"/>
</dbReference>
<sequence>MAEANRNNIERFTGFGALYNRNRPSAPEEVVKILTNYLNDKPKLVVDVGCGTGLSSFIWLDAAGEIIGAEPNDDMRQVAESRLEEVGTPTYLSFQKALSHQLGLPDESADIITCSQAFHWMEPQSTLKEFARILRPNGIFAAYDCDWPPTCDWQLEEHYNRLYSLTEEHLSQLLSSEEKIHRWPKGEHLQQIQQSGLFSFAKEIVFHHWEECKAERYANIALSQGGLQTALKLGVKELEIAFTEFKNHVEEVFAGETKEILFSYRMRIGIK</sequence>
<dbReference type="InterPro" id="IPR051052">
    <property type="entry name" value="Diverse_substrate_MTase"/>
</dbReference>
<dbReference type="Proteomes" id="UP000271374">
    <property type="component" value="Unassembled WGS sequence"/>
</dbReference>
<accession>A0A3S0IC12</accession>
<evidence type="ECO:0000256" key="1">
    <source>
        <dbReference type="ARBA" id="ARBA00008361"/>
    </source>
</evidence>
<feature type="domain" description="Methyltransferase type 11" evidence="4">
    <location>
        <begin position="46"/>
        <end position="141"/>
    </location>
</feature>